<proteinExistence type="predicted"/>
<organism evidence="2">
    <name type="scientific">Podoviridae sp. ctlMy11</name>
    <dbReference type="NCBI Taxonomy" id="2827746"/>
    <lineage>
        <taxon>Viruses</taxon>
        <taxon>Duplodnaviria</taxon>
        <taxon>Heunggongvirae</taxon>
        <taxon>Uroviricota</taxon>
        <taxon>Caudoviricetes</taxon>
    </lineage>
</organism>
<dbReference type="InterPro" id="IPR001387">
    <property type="entry name" value="Cro/C1-type_HTH"/>
</dbReference>
<dbReference type="SUPFAM" id="SSF47413">
    <property type="entry name" value="lambda repressor-like DNA-binding domains"/>
    <property type="match status" value="1"/>
</dbReference>
<dbReference type="Pfam" id="PF01381">
    <property type="entry name" value="HTH_3"/>
    <property type="match status" value="1"/>
</dbReference>
<sequence length="73" mass="8016">MAASLLSPDAAVFKLEKAGLKQHQIAALLGIAQGTVSKIKSKRYTEVSYKIVDKLRELVAQLCTEETKKEKAK</sequence>
<accession>A0A8S5TD70</accession>
<evidence type="ECO:0000313" key="2">
    <source>
        <dbReference type="EMBL" id="DAF60987.1"/>
    </source>
</evidence>
<evidence type="ECO:0000259" key="1">
    <source>
        <dbReference type="Pfam" id="PF01381"/>
    </source>
</evidence>
<dbReference type="EMBL" id="BK032800">
    <property type="protein sequence ID" value="DAF60987.1"/>
    <property type="molecule type" value="Genomic_DNA"/>
</dbReference>
<reference evidence="2" key="1">
    <citation type="journal article" date="2021" name="Proc. Natl. Acad. Sci. U.S.A.">
        <title>A Catalog of Tens of Thousands of Viruses from Human Metagenomes Reveals Hidden Associations with Chronic Diseases.</title>
        <authorList>
            <person name="Tisza M.J."/>
            <person name="Buck C.B."/>
        </authorList>
    </citation>
    <scope>NUCLEOTIDE SEQUENCE</scope>
    <source>
        <strain evidence="2">CtlMy11</strain>
    </source>
</reference>
<dbReference type="GO" id="GO:0003677">
    <property type="term" value="F:DNA binding"/>
    <property type="evidence" value="ECO:0007669"/>
    <property type="project" value="InterPro"/>
</dbReference>
<dbReference type="Gene3D" id="1.10.260.40">
    <property type="entry name" value="lambda repressor-like DNA-binding domains"/>
    <property type="match status" value="1"/>
</dbReference>
<feature type="domain" description="HTH cro/C1-type" evidence="1">
    <location>
        <begin position="15"/>
        <end position="55"/>
    </location>
</feature>
<name>A0A8S5TD70_9CAUD</name>
<protein>
    <submittedName>
        <fullName evidence="2">Antitoxin</fullName>
    </submittedName>
</protein>
<dbReference type="InterPro" id="IPR010982">
    <property type="entry name" value="Lambda_DNA-bd_dom_sf"/>
</dbReference>